<evidence type="ECO:0000256" key="5">
    <source>
        <dbReference type="ARBA" id="ARBA00022692"/>
    </source>
</evidence>
<sequence length="462" mass="50170">MIKTTLSTSKRAIFGLVWPQILMMYLLFITNIAPLWVVGKMDAQTQAALGLVMQVIFFLNAFCIALNAGATAVISQSMGANRFFRARLYVNISLALNFILGALLGFLGLVFKDGIFELLAVPNEAKQIAHSLWEIMIFAMPCAFIYQGAMVIFRCFGDVITPLFISACISALNVFLCTGLAFGYFGFSKLGFSGIGFANVATNVLGCALCLILLLKFGFLKINKKGFLWLFARSIWLKKALPYLFSVALNSGANSLIWQGGNLTLFAIVASTPIDQSAALAGFAVGNRIESFLFTAATAFNMSAAVLVGNCVGKGDFSAARRVSLWLVGSAAVLMSILAILLFPFRTELSALLSNDKSVIFYSASYLAYNFISTPFSIASTVFAGVMVGAGAAKYNLFVFSGTYWLVRIPLAIILAHFVWGDARGVFGAMLISQIIQTAWMSYIFASDKWLKFGMKDFSKQG</sequence>
<feature type="transmembrane region" description="Helical" evidence="10">
    <location>
        <begin position="397"/>
        <end position="420"/>
    </location>
</feature>
<evidence type="ECO:0000256" key="2">
    <source>
        <dbReference type="ARBA" id="ARBA00022448"/>
    </source>
</evidence>
<keyword evidence="3" id="KW-0050">Antiport</keyword>
<dbReference type="PANTHER" id="PTHR43298">
    <property type="entry name" value="MULTIDRUG RESISTANCE PROTEIN NORM-RELATED"/>
    <property type="match status" value="1"/>
</dbReference>
<dbReference type="GO" id="GO:0042910">
    <property type="term" value="F:xenobiotic transmembrane transporter activity"/>
    <property type="evidence" value="ECO:0007669"/>
    <property type="project" value="InterPro"/>
</dbReference>
<dbReference type="Pfam" id="PF01554">
    <property type="entry name" value="MatE"/>
    <property type="match status" value="2"/>
</dbReference>
<dbReference type="AlphaFoldDB" id="A0A7H9CID4"/>
<keyword evidence="4" id="KW-1003">Cell membrane</keyword>
<organism evidence="11 12">
    <name type="scientific">Candidatus Campylobacter infans</name>
    <dbReference type="NCBI Taxonomy" id="2561898"/>
    <lineage>
        <taxon>Bacteria</taxon>
        <taxon>Pseudomonadati</taxon>
        <taxon>Campylobacterota</taxon>
        <taxon>Epsilonproteobacteria</taxon>
        <taxon>Campylobacterales</taxon>
        <taxon>Campylobacteraceae</taxon>
        <taxon>Campylobacter</taxon>
    </lineage>
</organism>
<evidence type="ECO:0000256" key="4">
    <source>
        <dbReference type="ARBA" id="ARBA00022475"/>
    </source>
</evidence>
<evidence type="ECO:0000256" key="3">
    <source>
        <dbReference type="ARBA" id="ARBA00022449"/>
    </source>
</evidence>
<dbReference type="GO" id="GO:0015297">
    <property type="term" value="F:antiporter activity"/>
    <property type="evidence" value="ECO:0007669"/>
    <property type="project" value="UniProtKB-KW"/>
</dbReference>
<keyword evidence="2" id="KW-0813">Transport</keyword>
<dbReference type="GO" id="GO:0006811">
    <property type="term" value="P:monoatomic ion transport"/>
    <property type="evidence" value="ECO:0007669"/>
    <property type="project" value="UniProtKB-KW"/>
</dbReference>
<keyword evidence="12" id="KW-1185">Reference proteome</keyword>
<dbReference type="EMBL" id="CP049075">
    <property type="protein sequence ID" value="QLI05866.1"/>
    <property type="molecule type" value="Genomic_DNA"/>
</dbReference>
<dbReference type="InterPro" id="IPR050222">
    <property type="entry name" value="MATE_MdtK"/>
</dbReference>
<dbReference type="RefSeq" id="WP_179975010.1">
    <property type="nucleotide sequence ID" value="NZ_CP049075.1"/>
</dbReference>
<evidence type="ECO:0000256" key="9">
    <source>
        <dbReference type="ARBA" id="ARBA00031636"/>
    </source>
</evidence>
<feature type="transmembrane region" description="Helical" evidence="10">
    <location>
        <begin position="366"/>
        <end position="390"/>
    </location>
</feature>
<dbReference type="PANTHER" id="PTHR43298:SF2">
    <property type="entry name" value="FMN_FAD EXPORTER YEEO-RELATED"/>
    <property type="match status" value="1"/>
</dbReference>
<protein>
    <recommendedName>
        <fullName evidence="9">Multidrug-efflux transporter</fullName>
    </recommendedName>
</protein>
<evidence type="ECO:0000256" key="8">
    <source>
        <dbReference type="ARBA" id="ARBA00023136"/>
    </source>
</evidence>
<dbReference type="GO" id="GO:0005886">
    <property type="term" value="C:plasma membrane"/>
    <property type="evidence" value="ECO:0007669"/>
    <property type="project" value="UniProtKB-SubCell"/>
</dbReference>
<feature type="transmembrane region" description="Helical" evidence="10">
    <location>
        <begin position="325"/>
        <end position="346"/>
    </location>
</feature>
<feature type="transmembrane region" description="Helical" evidence="10">
    <location>
        <begin position="163"/>
        <end position="185"/>
    </location>
</feature>
<dbReference type="NCBIfam" id="TIGR00797">
    <property type="entry name" value="matE"/>
    <property type="match status" value="1"/>
</dbReference>
<feature type="transmembrane region" description="Helical" evidence="10">
    <location>
        <begin position="88"/>
        <end position="111"/>
    </location>
</feature>
<evidence type="ECO:0000256" key="1">
    <source>
        <dbReference type="ARBA" id="ARBA00004651"/>
    </source>
</evidence>
<keyword evidence="5 10" id="KW-0812">Transmembrane</keyword>
<dbReference type="PIRSF" id="PIRSF006603">
    <property type="entry name" value="DinF"/>
    <property type="match status" value="1"/>
</dbReference>
<feature type="transmembrane region" description="Helical" evidence="10">
    <location>
        <begin position="131"/>
        <end position="156"/>
    </location>
</feature>
<dbReference type="KEGG" id="cinf:CINF_1381"/>
<evidence type="ECO:0000313" key="12">
    <source>
        <dbReference type="Proteomes" id="UP000509414"/>
    </source>
</evidence>
<feature type="transmembrane region" description="Helical" evidence="10">
    <location>
        <begin position="292"/>
        <end position="313"/>
    </location>
</feature>
<name>A0A7H9CID4_9BACT</name>
<dbReference type="Proteomes" id="UP000509414">
    <property type="component" value="Chromosome"/>
</dbReference>
<dbReference type="CDD" id="cd13137">
    <property type="entry name" value="MATE_NorM_like"/>
    <property type="match status" value="1"/>
</dbReference>
<comment type="subcellular location">
    <subcellularLocation>
        <location evidence="1">Cell membrane</location>
        <topology evidence="1">Multi-pass membrane protein</topology>
    </subcellularLocation>
</comment>
<dbReference type="InterPro" id="IPR002528">
    <property type="entry name" value="MATE_fam"/>
</dbReference>
<gene>
    <name evidence="11" type="ORF">CINF_1381</name>
</gene>
<feature type="transmembrane region" description="Helical" evidence="10">
    <location>
        <begin position="48"/>
        <end position="68"/>
    </location>
</feature>
<keyword evidence="7" id="KW-0406">Ion transport</keyword>
<feature type="transmembrane region" description="Helical" evidence="10">
    <location>
        <begin position="426"/>
        <end position="446"/>
    </location>
</feature>
<feature type="transmembrane region" description="Helical" evidence="10">
    <location>
        <begin position="12"/>
        <end position="36"/>
    </location>
</feature>
<evidence type="ECO:0000256" key="6">
    <source>
        <dbReference type="ARBA" id="ARBA00022989"/>
    </source>
</evidence>
<evidence type="ECO:0000313" key="11">
    <source>
        <dbReference type="EMBL" id="QLI05866.1"/>
    </source>
</evidence>
<evidence type="ECO:0000256" key="7">
    <source>
        <dbReference type="ARBA" id="ARBA00023065"/>
    </source>
</evidence>
<keyword evidence="6 10" id="KW-1133">Transmembrane helix</keyword>
<evidence type="ECO:0000256" key="10">
    <source>
        <dbReference type="SAM" id="Phobius"/>
    </source>
</evidence>
<accession>A0A7H9CID4</accession>
<feature type="transmembrane region" description="Helical" evidence="10">
    <location>
        <begin position="197"/>
        <end position="219"/>
    </location>
</feature>
<keyword evidence="8 10" id="KW-0472">Membrane</keyword>
<dbReference type="InterPro" id="IPR048279">
    <property type="entry name" value="MdtK-like"/>
</dbReference>
<reference evidence="11 12" key="1">
    <citation type="submission" date="2020-02" db="EMBL/GenBank/DDBJ databases">
        <title>Complete genome sequence of the novel Campylobacter species Candidatus Campylobacter infans.</title>
        <authorList>
            <person name="Duim B."/>
            <person name="Zomer A."/>
            <person name="van der Graaf L."/>
            <person name="Wagenaar J."/>
        </authorList>
    </citation>
    <scope>NUCLEOTIDE SEQUENCE [LARGE SCALE GENOMIC DNA]</scope>
    <source>
        <strain evidence="11 12">19S00001</strain>
    </source>
</reference>
<proteinExistence type="predicted"/>